<evidence type="ECO:0000313" key="1">
    <source>
        <dbReference type="EMBL" id="MBA0548560.1"/>
    </source>
</evidence>
<organism evidence="1 2">
    <name type="scientific">Gossypium lobatum</name>
    <dbReference type="NCBI Taxonomy" id="34289"/>
    <lineage>
        <taxon>Eukaryota</taxon>
        <taxon>Viridiplantae</taxon>
        <taxon>Streptophyta</taxon>
        <taxon>Embryophyta</taxon>
        <taxon>Tracheophyta</taxon>
        <taxon>Spermatophyta</taxon>
        <taxon>Magnoliopsida</taxon>
        <taxon>eudicotyledons</taxon>
        <taxon>Gunneridae</taxon>
        <taxon>Pentapetalae</taxon>
        <taxon>rosids</taxon>
        <taxon>malvids</taxon>
        <taxon>Malvales</taxon>
        <taxon>Malvaceae</taxon>
        <taxon>Malvoideae</taxon>
        <taxon>Gossypium</taxon>
    </lineage>
</organism>
<protein>
    <submittedName>
        <fullName evidence="1">Uncharacterized protein</fullName>
    </submittedName>
</protein>
<dbReference type="AlphaFoldDB" id="A0A7J8L807"/>
<name>A0A7J8L807_9ROSI</name>
<dbReference type="Proteomes" id="UP000593572">
    <property type="component" value="Unassembled WGS sequence"/>
</dbReference>
<gene>
    <name evidence="1" type="ORF">Golob_019652</name>
</gene>
<dbReference type="EMBL" id="JABEZX010000001">
    <property type="protein sequence ID" value="MBA0548560.1"/>
    <property type="molecule type" value="Genomic_DNA"/>
</dbReference>
<evidence type="ECO:0000313" key="2">
    <source>
        <dbReference type="Proteomes" id="UP000593572"/>
    </source>
</evidence>
<comment type="caution">
    <text evidence="1">The sequence shown here is derived from an EMBL/GenBank/DDBJ whole genome shotgun (WGS) entry which is preliminary data.</text>
</comment>
<proteinExistence type="predicted"/>
<keyword evidence="2" id="KW-1185">Reference proteome</keyword>
<reference evidence="1 2" key="1">
    <citation type="journal article" date="2019" name="Genome Biol. Evol.">
        <title>Insights into the evolution of the New World diploid cottons (Gossypium, subgenus Houzingenia) based on genome sequencing.</title>
        <authorList>
            <person name="Grover C.E."/>
            <person name="Arick M.A. 2nd"/>
            <person name="Thrash A."/>
            <person name="Conover J.L."/>
            <person name="Sanders W.S."/>
            <person name="Peterson D.G."/>
            <person name="Frelichowski J.E."/>
            <person name="Scheffler J.A."/>
            <person name="Scheffler B.E."/>
            <person name="Wendel J.F."/>
        </authorList>
    </citation>
    <scope>NUCLEOTIDE SEQUENCE [LARGE SCALE GENOMIC DNA]</scope>
    <source>
        <strain evidence="1">157</strain>
        <tissue evidence="1">Leaf</tissue>
    </source>
</reference>
<sequence length="32" mass="3764">MLYRNSSFLSRLLGVHGPPTTRLEDMWRNMKG</sequence>
<accession>A0A7J8L807</accession>